<accession>A0AAX1QAZ8</accession>
<feature type="domain" description="Repressor Rok winged helix" evidence="1">
    <location>
        <begin position="68"/>
        <end position="122"/>
    </location>
</feature>
<gene>
    <name evidence="2" type="ORF">A3864_07460</name>
</gene>
<comment type="caution">
    <text evidence="2">The sequence shown here is derived from an EMBL/GenBank/DDBJ whole genome shotgun (WGS) entry which is preliminary data.</text>
</comment>
<dbReference type="Proteomes" id="UP000250174">
    <property type="component" value="Unassembled WGS sequence"/>
</dbReference>
<dbReference type="Pfam" id="PF23159">
    <property type="entry name" value="WHD_Rok"/>
    <property type="match status" value="1"/>
</dbReference>
<organism evidence="2 3">
    <name type="scientific">Priestia endophytica</name>
    <dbReference type="NCBI Taxonomy" id="135735"/>
    <lineage>
        <taxon>Bacteria</taxon>
        <taxon>Bacillati</taxon>
        <taxon>Bacillota</taxon>
        <taxon>Bacilli</taxon>
        <taxon>Bacillales</taxon>
        <taxon>Bacillaceae</taxon>
        <taxon>Priestia</taxon>
    </lineage>
</organism>
<dbReference type="RefSeq" id="WP_111923905.1">
    <property type="nucleotide sequence ID" value="NZ_LVYK01000011.1"/>
</dbReference>
<dbReference type="InterPro" id="IPR056984">
    <property type="entry name" value="WH_Rok"/>
</dbReference>
<evidence type="ECO:0000313" key="3">
    <source>
        <dbReference type="Proteomes" id="UP000250174"/>
    </source>
</evidence>
<evidence type="ECO:0000313" key="2">
    <source>
        <dbReference type="EMBL" id="RAS78957.1"/>
    </source>
</evidence>
<evidence type="ECO:0000259" key="1">
    <source>
        <dbReference type="Pfam" id="PF23159"/>
    </source>
</evidence>
<dbReference type="AlphaFoldDB" id="A0AAX1QAZ8"/>
<name>A0AAX1QAZ8_9BACI</name>
<dbReference type="EMBL" id="LVYK01000011">
    <property type="protein sequence ID" value="RAS78957.1"/>
    <property type="molecule type" value="Genomic_DNA"/>
</dbReference>
<protein>
    <recommendedName>
        <fullName evidence="1">Repressor Rok winged helix domain-containing protein</fullName>
    </recommendedName>
</protein>
<sequence length="137" mass="16474">MESNQQERLIKRLVQSKEHIMRCMLNFMKETESLKEEMEQKGMDTSTIPNTLTLNQIHKQKLEAYLIAIQLFKSNPTEYYNSTDLRRYVQERVDYSLPTNAYFIEKVQEINPFIQKVRHGCYQYIQYIDHLVESENT</sequence>
<reference evidence="2 3" key="1">
    <citation type="submission" date="2016-03" db="EMBL/GenBank/DDBJ databases">
        <title>Comparison of Bacillus endophyticus and B. anthracis characteristics using whole genome sequence analysis and microbiological techniques.</title>
        <authorList>
            <person name="Lekota K.E."/>
            <person name="Mafofo J."/>
            <person name="Rees J."/>
            <person name="Muchadeyi F.C."/>
            <person name="Madoroba E."/>
            <person name="Van Heerden H."/>
        </authorList>
    </citation>
    <scope>NUCLEOTIDE SEQUENCE [LARGE SCALE GENOMIC DNA]</scope>
    <source>
        <strain evidence="2 3">3631_10C</strain>
    </source>
</reference>
<proteinExistence type="predicted"/>